<dbReference type="GO" id="GO:0006893">
    <property type="term" value="P:Golgi to plasma membrane transport"/>
    <property type="evidence" value="ECO:0007669"/>
    <property type="project" value="TreeGrafter"/>
</dbReference>
<sequence>MDHSFCLMSGGAEPYRETSKESKDSGTPEKSISNRVLTKSSLAPTYSMSVEINEEIAQTLIVVAECEVKAIALPLFSQLFAYKCDEIPLVKAQASHVRGYPVLMCLAADGKMVVLSLPSLRVLHQSPFLPHSVDIDDVICQRMSFSEHGLGIYMASPSEVEKYTICSELADQAAESLGDLFVACDLPEPPRNNSSFLKVGLIRKGHI</sequence>
<dbReference type="GO" id="GO:0005096">
    <property type="term" value="F:GTPase activator activity"/>
    <property type="evidence" value="ECO:0007669"/>
    <property type="project" value="TreeGrafter"/>
</dbReference>
<evidence type="ECO:0000313" key="3">
    <source>
        <dbReference type="Proteomes" id="UP000271889"/>
    </source>
</evidence>
<dbReference type="OrthoDB" id="19944at2759"/>
<dbReference type="EMBL" id="UYRV01001199">
    <property type="protein sequence ID" value="VDK46460.1"/>
    <property type="molecule type" value="Genomic_DNA"/>
</dbReference>
<dbReference type="Proteomes" id="UP000271889">
    <property type="component" value="Unassembled WGS sequence"/>
</dbReference>
<name>A0A3P6QS24_CYLGO</name>
<accession>A0A3P6QS24</accession>
<evidence type="ECO:0008006" key="4">
    <source>
        <dbReference type="Google" id="ProtNLM"/>
    </source>
</evidence>
<dbReference type="GO" id="GO:0019905">
    <property type="term" value="F:syntaxin binding"/>
    <property type="evidence" value="ECO:0007669"/>
    <property type="project" value="TreeGrafter"/>
</dbReference>
<dbReference type="PANTHER" id="PTHR10241:SF25">
    <property type="entry name" value="TOMOSYN, ISOFORM C"/>
    <property type="match status" value="1"/>
</dbReference>
<organism evidence="2 3">
    <name type="scientific">Cylicostephanus goldi</name>
    <name type="common">Nematode worm</name>
    <dbReference type="NCBI Taxonomy" id="71465"/>
    <lineage>
        <taxon>Eukaryota</taxon>
        <taxon>Metazoa</taxon>
        <taxon>Ecdysozoa</taxon>
        <taxon>Nematoda</taxon>
        <taxon>Chromadorea</taxon>
        <taxon>Rhabditida</taxon>
        <taxon>Rhabditina</taxon>
        <taxon>Rhabditomorpha</taxon>
        <taxon>Strongyloidea</taxon>
        <taxon>Strongylidae</taxon>
        <taxon>Cylicostephanus</taxon>
    </lineage>
</organism>
<protein>
    <recommendedName>
        <fullName evidence="4">Lethal giant larvae (Lgl)-like C-terminal domain-containing protein</fullName>
    </recommendedName>
</protein>
<dbReference type="PANTHER" id="PTHR10241">
    <property type="entry name" value="LETHAL 2 GIANT LARVAE PROTEIN"/>
    <property type="match status" value="1"/>
</dbReference>
<proteinExistence type="predicted"/>
<dbReference type="GO" id="GO:0005886">
    <property type="term" value="C:plasma membrane"/>
    <property type="evidence" value="ECO:0007669"/>
    <property type="project" value="TreeGrafter"/>
</dbReference>
<evidence type="ECO:0000256" key="1">
    <source>
        <dbReference type="SAM" id="MobiDB-lite"/>
    </source>
</evidence>
<reference evidence="2 3" key="1">
    <citation type="submission" date="2018-11" db="EMBL/GenBank/DDBJ databases">
        <authorList>
            <consortium name="Pathogen Informatics"/>
        </authorList>
    </citation>
    <scope>NUCLEOTIDE SEQUENCE [LARGE SCALE GENOMIC DNA]</scope>
</reference>
<keyword evidence="3" id="KW-1185">Reference proteome</keyword>
<feature type="region of interest" description="Disordered" evidence="1">
    <location>
        <begin position="1"/>
        <end position="33"/>
    </location>
</feature>
<dbReference type="GO" id="GO:0006887">
    <property type="term" value="P:exocytosis"/>
    <property type="evidence" value="ECO:0007669"/>
    <property type="project" value="TreeGrafter"/>
</dbReference>
<dbReference type="GO" id="GO:0031201">
    <property type="term" value="C:SNARE complex"/>
    <property type="evidence" value="ECO:0007669"/>
    <property type="project" value="TreeGrafter"/>
</dbReference>
<evidence type="ECO:0000313" key="2">
    <source>
        <dbReference type="EMBL" id="VDK46460.1"/>
    </source>
</evidence>
<gene>
    <name evidence="2" type="ORF">CGOC_LOCUS771</name>
</gene>
<dbReference type="AlphaFoldDB" id="A0A3P6QS24"/>
<dbReference type="GO" id="GO:0045159">
    <property type="term" value="F:myosin II binding"/>
    <property type="evidence" value="ECO:0007669"/>
    <property type="project" value="TreeGrafter"/>
</dbReference>
<feature type="compositionally biased region" description="Basic and acidic residues" evidence="1">
    <location>
        <begin position="14"/>
        <end position="27"/>
    </location>
</feature>